<dbReference type="InterPro" id="IPR034058">
    <property type="entry name" value="TagA/B/C/D_pept_dom"/>
</dbReference>
<evidence type="ECO:0000256" key="1">
    <source>
        <dbReference type="ARBA" id="ARBA00011073"/>
    </source>
</evidence>
<dbReference type="GO" id="GO:0004252">
    <property type="term" value="F:serine-type endopeptidase activity"/>
    <property type="evidence" value="ECO:0007669"/>
    <property type="project" value="InterPro"/>
</dbReference>
<keyword evidence="4" id="KW-0378">Hydrolase</keyword>
<dbReference type="PROSITE" id="PS00137">
    <property type="entry name" value="SUBTILASE_HIS"/>
    <property type="match status" value="1"/>
</dbReference>
<proteinExistence type="inferred from homology"/>
<gene>
    <name evidence="4" type="primary">tagC</name>
    <name evidence="4" type="ORF">g.57013</name>
</gene>
<dbReference type="PANTHER" id="PTHR43399:SF4">
    <property type="entry name" value="CELL WALL-ASSOCIATED PROTEASE"/>
    <property type="match status" value="1"/>
</dbReference>
<dbReference type="EMBL" id="GDHC01015524">
    <property type="protein sequence ID" value="JAQ03105.1"/>
    <property type="molecule type" value="Transcribed_RNA"/>
</dbReference>
<dbReference type="Pfam" id="PF00082">
    <property type="entry name" value="Peptidase_S8"/>
    <property type="match status" value="1"/>
</dbReference>
<dbReference type="InterPro" id="IPR022398">
    <property type="entry name" value="Peptidase_S8_His-AS"/>
</dbReference>
<keyword evidence="4" id="KW-0645">Protease</keyword>
<dbReference type="InterPro" id="IPR036852">
    <property type="entry name" value="Peptidase_S8/S53_dom_sf"/>
</dbReference>
<evidence type="ECO:0000256" key="2">
    <source>
        <dbReference type="PROSITE-ProRule" id="PRU01240"/>
    </source>
</evidence>
<evidence type="ECO:0000313" key="4">
    <source>
        <dbReference type="EMBL" id="JAQ03105.1"/>
    </source>
</evidence>
<protein>
    <submittedName>
        <fullName evidence="4">Serine protease/ABC transporter B family protein tagC</fullName>
    </submittedName>
</protein>
<dbReference type="Gene3D" id="3.40.50.200">
    <property type="entry name" value="Peptidase S8/S53 domain"/>
    <property type="match status" value="1"/>
</dbReference>
<dbReference type="AlphaFoldDB" id="A0A146L661"/>
<evidence type="ECO:0000259" key="3">
    <source>
        <dbReference type="Pfam" id="PF00082"/>
    </source>
</evidence>
<dbReference type="InterPro" id="IPR000209">
    <property type="entry name" value="Peptidase_S8/S53_dom"/>
</dbReference>
<dbReference type="GO" id="GO:0006508">
    <property type="term" value="P:proteolysis"/>
    <property type="evidence" value="ECO:0007669"/>
    <property type="project" value="UniProtKB-KW"/>
</dbReference>
<dbReference type="PANTHER" id="PTHR43399">
    <property type="entry name" value="SUBTILISIN-RELATED"/>
    <property type="match status" value="1"/>
</dbReference>
<dbReference type="SUPFAM" id="SSF52743">
    <property type="entry name" value="Subtilisin-like"/>
    <property type="match status" value="1"/>
</dbReference>
<sequence>MDTYILERDEIVHGILDKLSKNTNVLFLSKRPNVILKNLRSKMITNAGDNPNLFYDLQNKWAPVYALGLYGSDEVIGMADTRIDFNSCFLIDYKDIPFYLPNSTTYNDTRHRKLRAYIRQDMSVDVLASNGYHGTHIASSAAGDCIDQPKYNGIAPSARIAFYELSAKRGIIELPSKLEEIFHIPYKLRARIYMVSWGCSLEHDSQNLPSACSYYDSLSYDIDKFVYENDDMLVVTAAGNEGDYGYSTVGSPATYKNGMAVGSMNDRTSTTNENRIKNSGEVSINTVAGFSSKGPVYDGRIKPDIMASGNFVYSSAADTLRGRVT</sequence>
<feature type="domain" description="Peptidase S8/S53" evidence="3">
    <location>
        <begin position="72"/>
        <end position="311"/>
    </location>
</feature>
<dbReference type="CDD" id="cd04842">
    <property type="entry name" value="Peptidases_S8_Kp43_protease"/>
    <property type="match status" value="1"/>
</dbReference>
<feature type="non-terminal residue" evidence="4">
    <location>
        <position position="325"/>
    </location>
</feature>
<reference evidence="4" key="1">
    <citation type="journal article" date="2016" name="Gigascience">
        <title>De novo construction of an expanded transcriptome assembly for the western tarnished plant bug, Lygus hesperus.</title>
        <authorList>
            <person name="Tassone E.E."/>
            <person name="Geib S.M."/>
            <person name="Hall B."/>
            <person name="Fabrick J.A."/>
            <person name="Brent C.S."/>
            <person name="Hull J.J."/>
        </authorList>
    </citation>
    <scope>NUCLEOTIDE SEQUENCE</scope>
</reference>
<comment type="similarity">
    <text evidence="1 2">Belongs to the peptidase S8 family.</text>
</comment>
<dbReference type="PROSITE" id="PS51892">
    <property type="entry name" value="SUBTILASE"/>
    <property type="match status" value="1"/>
</dbReference>
<name>A0A146L661_LYGHE</name>
<dbReference type="InterPro" id="IPR051048">
    <property type="entry name" value="Peptidase_S8/S53_subtilisin"/>
</dbReference>
<accession>A0A146L661</accession>
<organism evidence="4">
    <name type="scientific">Lygus hesperus</name>
    <name type="common">Western plant bug</name>
    <dbReference type="NCBI Taxonomy" id="30085"/>
    <lineage>
        <taxon>Eukaryota</taxon>
        <taxon>Metazoa</taxon>
        <taxon>Ecdysozoa</taxon>
        <taxon>Arthropoda</taxon>
        <taxon>Hexapoda</taxon>
        <taxon>Insecta</taxon>
        <taxon>Pterygota</taxon>
        <taxon>Neoptera</taxon>
        <taxon>Paraneoptera</taxon>
        <taxon>Hemiptera</taxon>
        <taxon>Heteroptera</taxon>
        <taxon>Panheteroptera</taxon>
        <taxon>Cimicomorpha</taxon>
        <taxon>Miridae</taxon>
        <taxon>Mirini</taxon>
        <taxon>Lygus</taxon>
    </lineage>
</organism>
<comment type="caution">
    <text evidence="2">Lacks conserved residue(s) required for the propagation of feature annotation.</text>
</comment>